<name>A0A6I4YLT9_9DEIO</name>
<gene>
    <name evidence="1" type="ORF">GLX28_14090</name>
</gene>
<dbReference type="AlphaFoldDB" id="A0A6I4YLT9"/>
<evidence type="ECO:0008006" key="3">
    <source>
        <dbReference type="Google" id="ProtNLM"/>
    </source>
</evidence>
<protein>
    <recommendedName>
        <fullName evidence="3">Tetratricopeptide repeat protein</fullName>
    </recommendedName>
</protein>
<dbReference type="EMBL" id="WVHK01000057">
    <property type="protein sequence ID" value="MXV20764.1"/>
    <property type="molecule type" value="Genomic_DNA"/>
</dbReference>
<evidence type="ECO:0000313" key="2">
    <source>
        <dbReference type="Proteomes" id="UP000430519"/>
    </source>
</evidence>
<dbReference type="RefSeq" id="WP_160980524.1">
    <property type="nucleotide sequence ID" value="NZ_WVHK01000057.1"/>
</dbReference>
<organism evidence="1 2">
    <name type="scientific">Deinococcus xianganensis</name>
    <dbReference type="NCBI Taxonomy" id="1507289"/>
    <lineage>
        <taxon>Bacteria</taxon>
        <taxon>Thermotogati</taxon>
        <taxon>Deinococcota</taxon>
        <taxon>Deinococci</taxon>
        <taxon>Deinococcales</taxon>
        <taxon>Deinococcaceae</taxon>
        <taxon>Deinococcus</taxon>
    </lineage>
</organism>
<dbReference type="Proteomes" id="UP000430519">
    <property type="component" value="Unassembled WGS sequence"/>
</dbReference>
<sequence>MDVHGIDLGSSQIFQDWFLEQLEDSIPPEKIVEALEALGTTEAYIRALIVSYWRTTPQMERLIKHGLSMSDVVANETAKGFAVYRRSIKILQEGGPQMHVRVAEMRGALDFALDRLSKLPMSDLVMEAQIGIYIPLSVLALNEQDFDQAIRFASQALFIAEEMNAAVSTARARAILISCHSTAGHVETTAALVQDDRKKGFRYSWRYTELVLANSLYILGNYVEAESILTSLAERTDGAYQVRAHSMMQRNAALWGIGGLTGEVPPTALGEEPFGWITEAMRALMMATATPREGKEAEERAAHFATALHICEQSDDDGLRIYQWQHVFARWVRATAYLGRGEFSSAAGVLERLDALPDEMFDVRVLSLGAGLELALSWAAPEDFSVAKFESKLRKVFAEAEKIRYASAPGLAKLLQRWHPTAAAYLALMPDPITACAFAVRNVMKVGQQNLVFDDVTLPPVYACDLVLRALDFDLRRDFSFIQSDLGGSRRKKKDLLQQVGEVTLWRQPVSAVRIAYGLLSHRNDVYHFRARSVLATYGIRPTTTAIYPMMGTLEAVERATRDLLEGNLTPKGLTRKMLEAQ</sequence>
<accession>A0A6I4YLT9</accession>
<keyword evidence="2" id="KW-1185">Reference proteome</keyword>
<evidence type="ECO:0000313" key="1">
    <source>
        <dbReference type="EMBL" id="MXV20764.1"/>
    </source>
</evidence>
<comment type="caution">
    <text evidence="1">The sequence shown here is derived from an EMBL/GenBank/DDBJ whole genome shotgun (WGS) entry which is preliminary data.</text>
</comment>
<reference evidence="1 2" key="1">
    <citation type="submission" date="2019-11" db="EMBL/GenBank/DDBJ databases">
        <title>Genome sequence of Deinococcus xianganensis Y35, AI-2 producing algicidal bacterium, isolated from lake water.</title>
        <authorList>
            <person name="Li Y."/>
        </authorList>
    </citation>
    <scope>NUCLEOTIDE SEQUENCE [LARGE SCALE GENOMIC DNA]</scope>
    <source>
        <strain evidence="1 2">Y35</strain>
    </source>
</reference>
<proteinExistence type="predicted"/>